<accession>A0ABV7FVV0</accession>
<dbReference type="InterPro" id="IPR006652">
    <property type="entry name" value="Kelch_1"/>
</dbReference>
<sequence>MLAKLTQSRRIYYKSLASLLVILSLLTLASCQASLQKSEKETNSEQWHAGFAQMLTSQWEEVEQINKPVARHEASLVAHDNILYLLGGRRVNPTNVFNPITATWKLGAKPPIEVHHFQAVSFDDGIYILGAFTGGWPNEIPIDRVIKYTPSTDSFTFTHTIPESRRRGGAASVVYQNKIYVIGGITEGHMRGTNAWFDAYDPRTGKWTRLADAPNARDHLQAAVYDHKLYLLGGRRSSQATKQGFELTTPYVDVYDFRTDQWSSLPESLNIPVQSAGNMAIATDYGLVAGGGESGSQRAAHDEVFLFSPEKQSWTQLGNLNRGRHGTGFAMVFVDGNDYIYTVSGSGNRGGGPELVSAERFKLP</sequence>
<dbReference type="SUPFAM" id="SSF117281">
    <property type="entry name" value="Kelch motif"/>
    <property type="match status" value="1"/>
</dbReference>
<dbReference type="InterPro" id="IPR056737">
    <property type="entry name" value="Beta-prop_ATRN-MKLN-like"/>
</dbReference>
<keyword evidence="1" id="KW-0880">Kelch repeat</keyword>
<gene>
    <name evidence="4" type="ORF">ACFOHL_13435</name>
</gene>
<keyword evidence="2" id="KW-0677">Repeat</keyword>
<dbReference type="PROSITE" id="PS51257">
    <property type="entry name" value="PROKAR_LIPOPROTEIN"/>
    <property type="match status" value="1"/>
</dbReference>
<dbReference type="PANTHER" id="PTHR24412">
    <property type="entry name" value="KELCH PROTEIN"/>
    <property type="match status" value="1"/>
</dbReference>
<reference evidence="5" key="1">
    <citation type="journal article" date="2019" name="Int. J. Syst. Evol. Microbiol.">
        <title>The Global Catalogue of Microorganisms (GCM) 10K type strain sequencing project: providing services to taxonomists for standard genome sequencing and annotation.</title>
        <authorList>
            <consortium name="The Broad Institute Genomics Platform"/>
            <consortium name="The Broad Institute Genome Sequencing Center for Infectious Disease"/>
            <person name="Wu L."/>
            <person name="Ma J."/>
        </authorList>
    </citation>
    <scope>NUCLEOTIDE SEQUENCE [LARGE SCALE GENOMIC DNA]</scope>
    <source>
        <strain evidence="5">KCTC 52473</strain>
    </source>
</reference>
<dbReference type="Proteomes" id="UP001595478">
    <property type="component" value="Unassembled WGS sequence"/>
</dbReference>
<dbReference type="SMART" id="SM00612">
    <property type="entry name" value="Kelch"/>
    <property type="match status" value="4"/>
</dbReference>
<dbReference type="PANTHER" id="PTHR24412:SF489">
    <property type="entry name" value="RING FINGER DOMAIN AND KELCH REPEAT-CONTAINING PROTEIN DDB_G0271372"/>
    <property type="match status" value="1"/>
</dbReference>
<name>A0ABV7FVV0_9ALTE</name>
<evidence type="ECO:0000313" key="5">
    <source>
        <dbReference type="Proteomes" id="UP001595478"/>
    </source>
</evidence>
<protein>
    <submittedName>
        <fullName evidence="4">Kelch repeat-containing protein</fullName>
    </submittedName>
</protein>
<proteinExistence type="predicted"/>
<keyword evidence="5" id="KW-1185">Reference proteome</keyword>
<evidence type="ECO:0000313" key="4">
    <source>
        <dbReference type="EMBL" id="MFC3122622.1"/>
    </source>
</evidence>
<dbReference type="RefSeq" id="WP_376920749.1">
    <property type="nucleotide sequence ID" value="NZ_JBHRSW010000029.1"/>
</dbReference>
<organism evidence="4 5">
    <name type="scientific">Agaribacter flavus</name>
    <dbReference type="NCBI Taxonomy" id="1902781"/>
    <lineage>
        <taxon>Bacteria</taxon>
        <taxon>Pseudomonadati</taxon>
        <taxon>Pseudomonadota</taxon>
        <taxon>Gammaproteobacteria</taxon>
        <taxon>Alteromonadales</taxon>
        <taxon>Alteromonadaceae</taxon>
        <taxon>Agaribacter</taxon>
    </lineage>
</organism>
<evidence type="ECO:0000256" key="2">
    <source>
        <dbReference type="ARBA" id="ARBA00022737"/>
    </source>
</evidence>
<evidence type="ECO:0000256" key="1">
    <source>
        <dbReference type="ARBA" id="ARBA00022441"/>
    </source>
</evidence>
<dbReference type="InterPro" id="IPR015915">
    <property type="entry name" value="Kelch-typ_b-propeller"/>
</dbReference>
<evidence type="ECO:0000259" key="3">
    <source>
        <dbReference type="Pfam" id="PF24981"/>
    </source>
</evidence>
<dbReference type="Pfam" id="PF24981">
    <property type="entry name" value="Beta-prop_ATRN-LZTR1"/>
    <property type="match status" value="1"/>
</dbReference>
<dbReference type="Gene3D" id="2.120.10.80">
    <property type="entry name" value="Kelch-type beta propeller"/>
    <property type="match status" value="2"/>
</dbReference>
<comment type="caution">
    <text evidence="4">The sequence shown here is derived from an EMBL/GenBank/DDBJ whole genome shotgun (WGS) entry which is preliminary data.</text>
</comment>
<feature type="domain" description="Attractin/MKLN-like beta-propeller" evidence="3">
    <location>
        <begin position="54"/>
        <end position="296"/>
    </location>
</feature>
<dbReference type="EMBL" id="JBHRSW010000029">
    <property type="protein sequence ID" value="MFC3122622.1"/>
    <property type="molecule type" value="Genomic_DNA"/>
</dbReference>